<dbReference type="AlphaFoldDB" id="A0A0W1JQR1"/>
<gene>
    <name evidence="2" type="ORF">AT727_02655</name>
</gene>
<feature type="transmembrane region" description="Helical" evidence="1">
    <location>
        <begin position="310"/>
        <end position="330"/>
    </location>
</feature>
<feature type="transmembrane region" description="Helical" evidence="1">
    <location>
        <begin position="342"/>
        <end position="361"/>
    </location>
</feature>
<keyword evidence="1" id="KW-0812">Transmembrane</keyword>
<feature type="transmembrane region" description="Helical" evidence="1">
    <location>
        <begin position="149"/>
        <end position="169"/>
    </location>
</feature>
<dbReference type="EMBL" id="LOCK01000001">
    <property type="protein sequence ID" value="KTE93874.1"/>
    <property type="molecule type" value="Genomic_DNA"/>
</dbReference>
<dbReference type="RefSeq" id="WP_058490688.1">
    <property type="nucleotide sequence ID" value="NZ_LOCK01000001.1"/>
</dbReference>
<keyword evidence="1" id="KW-1133">Transmembrane helix</keyword>
<dbReference type="OrthoDB" id="1762823at2"/>
<keyword evidence="1" id="KW-0472">Membrane</keyword>
<feature type="transmembrane region" description="Helical" evidence="1">
    <location>
        <begin position="87"/>
        <end position="105"/>
    </location>
</feature>
<feature type="transmembrane region" description="Helical" evidence="1">
    <location>
        <begin position="181"/>
        <end position="198"/>
    </location>
</feature>
<sequence length="386" mass="44832">MKFKFINLSTISLSILFFIQSLAVFQPDVFTYIPWTNFVLNILRSILLISSMYRFFSYNHKINLYLITLVCMCLSIIIATIATDFGIYNVFVYCAKYLLCFFWTYEGYTRYKDKFIFKLSDYFTICVILNTISIIIWPDGIFRDDANQMIFFLGGKNVMALSIIMAVILRTYRILSEKKRIISLMNILVIAASIYSAFFNHGGVAGTLILGIFLFILLSFFVRISNISVNPYITFFGYIFFWFLLVEWGIGEYLSWLSEIVGKDITFTGRFYVWQETIKQIKESFLFGYGSLNIDYALGYSAHNGILHMIHMWGIFSVFFGLMLIFLTLLNICRCRAIKCKILALGILTVLTMSLMETYLWSNEFIVLYVLSYIVGRGNLGEESYN</sequence>
<evidence type="ECO:0000256" key="1">
    <source>
        <dbReference type="SAM" id="Phobius"/>
    </source>
</evidence>
<feature type="transmembrane region" description="Helical" evidence="1">
    <location>
        <begin position="204"/>
        <end position="222"/>
    </location>
</feature>
<evidence type="ECO:0000313" key="2">
    <source>
        <dbReference type="EMBL" id="KTE93874.1"/>
    </source>
</evidence>
<reference evidence="2 3" key="1">
    <citation type="submission" date="2015-12" db="EMBL/GenBank/DDBJ databases">
        <title>Draft Genome Sequence of Desulfitobacterium hafniense Strain DH, a Sulfate-reducing Bacterium Isolated from Paddy Soils.</title>
        <authorList>
            <person name="Bao P."/>
            <person name="Zhang X."/>
            <person name="Li G."/>
        </authorList>
    </citation>
    <scope>NUCLEOTIDE SEQUENCE [LARGE SCALE GENOMIC DNA]</scope>
    <source>
        <strain evidence="2 3">DH</strain>
    </source>
</reference>
<feature type="transmembrane region" description="Helical" evidence="1">
    <location>
        <begin position="33"/>
        <end position="50"/>
    </location>
</feature>
<feature type="transmembrane region" description="Helical" evidence="1">
    <location>
        <begin position="229"/>
        <end position="250"/>
    </location>
</feature>
<evidence type="ECO:0000313" key="3">
    <source>
        <dbReference type="Proteomes" id="UP000054623"/>
    </source>
</evidence>
<dbReference type="Proteomes" id="UP000054623">
    <property type="component" value="Unassembled WGS sequence"/>
</dbReference>
<comment type="caution">
    <text evidence="2">The sequence shown here is derived from an EMBL/GenBank/DDBJ whole genome shotgun (WGS) entry which is preliminary data.</text>
</comment>
<feature type="transmembrane region" description="Helical" evidence="1">
    <location>
        <begin position="117"/>
        <end position="137"/>
    </location>
</feature>
<protein>
    <recommendedName>
        <fullName evidence="4">O-antigen polymerase</fullName>
    </recommendedName>
</protein>
<name>A0A0W1JQR1_DESHA</name>
<organism evidence="2 3">
    <name type="scientific">Desulfitobacterium hafniense</name>
    <name type="common">Desulfitobacterium frappieri</name>
    <dbReference type="NCBI Taxonomy" id="49338"/>
    <lineage>
        <taxon>Bacteria</taxon>
        <taxon>Bacillati</taxon>
        <taxon>Bacillota</taxon>
        <taxon>Clostridia</taxon>
        <taxon>Eubacteriales</taxon>
        <taxon>Desulfitobacteriaceae</taxon>
        <taxon>Desulfitobacterium</taxon>
    </lineage>
</organism>
<feature type="transmembrane region" description="Helical" evidence="1">
    <location>
        <begin position="62"/>
        <end position="81"/>
    </location>
</feature>
<evidence type="ECO:0008006" key="4">
    <source>
        <dbReference type="Google" id="ProtNLM"/>
    </source>
</evidence>
<accession>A0A0W1JQR1</accession>
<proteinExistence type="predicted"/>